<dbReference type="InterPro" id="IPR029016">
    <property type="entry name" value="GAF-like_dom_sf"/>
</dbReference>
<evidence type="ECO:0000256" key="6">
    <source>
        <dbReference type="ARBA" id="ARBA00022777"/>
    </source>
</evidence>
<dbReference type="SUPFAM" id="SSF158472">
    <property type="entry name" value="HAMP domain-like"/>
    <property type="match status" value="1"/>
</dbReference>
<evidence type="ECO:0000259" key="9">
    <source>
        <dbReference type="PROSITE" id="PS50109"/>
    </source>
</evidence>
<reference evidence="13" key="1">
    <citation type="journal article" date="2019" name="Int. J. Syst. Evol. Microbiol.">
        <title>The Global Catalogue of Microorganisms (GCM) 10K type strain sequencing project: providing services to taxonomists for standard genome sequencing and annotation.</title>
        <authorList>
            <consortium name="The Broad Institute Genomics Platform"/>
            <consortium name="The Broad Institute Genome Sequencing Center for Infectious Disease"/>
            <person name="Wu L."/>
            <person name="Ma J."/>
        </authorList>
    </citation>
    <scope>NUCLEOTIDE SEQUENCE [LARGE SCALE GENOMIC DNA]</scope>
    <source>
        <strain evidence="13">KCTC 42986</strain>
    </source>
</reference>
<gene>
    <name evidence="12" type="ORF">ACFOFO_16590</name>
</gene>
<evidence type="ECO:0000259" key="11">
    <source>
        <dbReference type="PROSITE" id="PS50885"/>
    </source>
</evidence>
<feature type="domain" description="HAMP" evidence="11">
    <location>
        <begin position="168"/>
        <end position="220"/>
    </location>
</feature>
<evidence type="ECO:0000256" key="1">
    <source>
        <dbReference type="ARBA" id="ARBA00000085"/>
    </source>
</evidence>
<dbReference type="SMART" id="SM00387">
    <property type="entry name" value="HATPase_c"/>
    <property type="match status" value="1"/>
</dbReference>
<dbReference type="SMART" id="SM00065">
    <property type="entry name" value="GAF"/>
    <property type="match status" value="1"/>
</dbReference>
<dbReference type="InterPro" id="IPR036890">
    <property type="entry name" value="HATPase_C_sf"/>
</dbReference>
<feature type="domain" description="PAS" evidence="10">
    <location>
        <begin position="246"/>
        <end position="300"/>
    </location>
</feature>
<dbReference type="InterPro" id="IPR000014">
    <property type="entry name" value="PAS"/>
</dbReference>
<dbReference type="InterPro" id="IPR035965">
    <property type="entry name" value="PAS-like_dom_sf"/>
</dbReference>
<evidence type="ECO:0000313" key="13">
    <source>
        <dbReference type="Proteomes" id="UP001595530"/>
    </source>
</evidence>
<dbReference type="EMBL" id="JBHRTP010000054">
    <property type="protein sequence ID" value="MFC3109562.1"/>
    <property type="molecule type" value="Genomic_DNA"/>
</dbReference>
<proteinExistence type="predicted"/>
<dbReference type="Gene3D" id="3.30.565.10">
    <property type="entry name" value="Histidine kinase-like ATPase, C-terminal domain"/>
    <property type="match status" value="1"/>
</dbReference>
<dbReference type="CDD" id="cd06225">
    <property type="entry name" value="HAMP"/>
    <property type="match status" value="1"/>
</dbReference>
<organism evidence="12 13">
    <name type="scientific">Undibacterium arcticum</name>
    <dbReference type="NCBI Taxonomy" id="1762892"/>
    <lineage>
        <taxon>Bacteria</taxon>
        <taxon>Pseudomonadati</taxon>
        <taxon>Pseudomonadota</taxon>
        <taxon>Betaproteobacteria</taxon>
        <taxon>Burkholderiales</taxon>
        <taxon>Oxalobacteraceae</taxon>
        <taxon>Undibacterium</taxon>
    </lineage>
</organism>
<dbReference type="Pfam" id="PF00989">
    <property type="entry name" value="PAS"/>
    <property type="match status" value="1"/>
</dbReference>
<protein>
    <recommendedName>
        <fullName evidence="3">histidine kinase</fullName>
        <ecNumber evidence="3">2.7.13.3</ecNumber>
    </recommendedName>
</protein>
<dbReference type="Gene3D" id="3.30.450.20">
    <property type="entry name" value="PAS domain"/>
    <property type="match status" value="3"/>
</dbReference>
<dbReference type="InterPro" id="IPR004358">
    <property type="entry name" value="Sig_transdc_His_kin-like_C"/>
</dbReference>
<dbReference type="PANTHER" id="PTHR43304:SF1">
    <property type="entry name" value="PAC DOMAIN-CONTAINING PROTEIN"/>
    <property type="match status" value="1"/>
</dbReference>
<dbReference type="CDD" id="cd00075">
    <property type="entry name" value="HATPase"/>
    <property type="match status" value="1"/>
</dbReference>
<dbReference type="SUPFAM" id="SSF55781">
    <property type="entry name" value="GAF domain-like"/>
    <property type="match status" value="1"/>
</dbReference>
<dbReference type="PROSITE" id="PS50112">
    <property type="entry name" value="PAS"/>
    <property type="match status" value="2"/>
</dbReference>
<evidence type="ECO:0000256" key="3">
    <source>
        <dbReference type="ARBA" id="ARBA00012438"/>
    </source>
</evidence>
<dbReference type="RefSeq" id="WP_390332066.1">
    <property type="nucleotide sequence ID" value="NZ_JBHRTP010000054.1"/>
</dbReference>
<dbReference type="PROSITE" id="PS50109">
    <property type="entry name" value="HIS_KIN"/>
    <property type="match status" value="1"/>
</dbReference>
<evidence type="ECO:0000256" key="8">
    <source>
        <dbReference type="SAM" id="Phobius"/>
    </source>
</evidence>
<evidence type="ECO:0000256" key="2">
    <source>
        <dbReference type="ARBA" id="ARBA00004370"/>
    </source>
</evidence>
<dbReference type="SMART" id="SM00091">
    <property type="entry name" value="PAS"/>
    <property type="match status" value="3"/>
</dbReference>
<feature type="transmembrane region" description="Helical" evidence="8">
    <location>
        <begin position="12"/>
        <end position="33"/>
    </location>
</feature>
<dbReference type="PANTHER" id="PTHR43304">
    <property type="entry name" value="PHYTOCHROME-LIKE PROTEIN CPH1"/>
    <property type="match status" value="1"/>
</dbReference>
<dbReference type="SUPFAM" id="SSF55785">
    <property type="entry name" value="PYP-like sensor domain (PAS domain)"/>
    <property type="match status" value="3"/>
</dbReference>
<keyword evidence="6" id="KW-0418">Kinase</keyword>
<keyword evidence="4" id="KW-0597">Phosphoprotein</keyword>
<feature type="domain" description="Histidine kinase" evidence="9">
    <location>
        <begin position="837"/>
        <end position="1068"/>
    </location>
</feature>
<keyword evidence="8" id="KW-0812">Transmembrane</keyword>
<dbReference type="NCBIfam" id="TIGR00229">
    <property type="entry name" value="sensory_box"/>
    <property type="match status" value="3"/>
</dbReference>
<keyword evidence="8" id="KW-0472">Membrane</keyword>
<sequence>MIQHFLTLRRAIVLAVVVALLAPVVLIMSYSWFAKYDGDIHQRTHELLLQNADVLTNGMQEPLWNISKESAASLLEAMMANEDLVQIEVRDSNGEVFVKQDRPERHQGYTESTNRNIIYRGSTIGSVRLEVNSTHQKKIIAENLIGYMLALTAQVALSIILVLLLLERRLVGPLRRIGSGAERLASGQLDQPFSWQHLDEIGMLSQRLEQTRVSLRRLFDELGKKNIELEQDIAQRHSVEQELSQREARFRTMVGQSPIAIIEWDLQRRIIEWNAAAEKIFGYSRAQALGQHPDLIIPADELHGVDQIFSELALGTGGTPCTNRCMTAAGEIIFCQWNNGRITDDSGAAVRLLTMAEDITEKRKLEQDRIWSEAKFAGAFQCNPDPISISRISDGQILDVNQSFETVTGFSRDETLGKNSRELNLWADLDERDALIKQFDRSKTVRDFASSMRTRNGDIRLVLSNTTIFEVAGEAYQLSVIRDVTEQRRLQLHKAEIDRALHRLTQWSQRITGESFFQMLVDDLASALQTEHAMIGLLEGDAPGQVYTLAVHDRGAAADNYRYSFADAPCEDILTGEICLYASGIQQSFPRDHVLVTQGWDSYAGAPIRDAAGNTIGLLAVMDSRPLGNPELVKSLLQVYGERASAELEREHAEEALLESERSFSTIFQASPVAMCVIPFGGDYPVKDVNDAFERLFLRPREVVVGKTMSQLALFEPDAQPAASTGLFDGTGVENNREYWMRRGDGSPVLVEISRNSFDVFRDKFTILACEDITDKRRIENEIRELNANLEHRVVERTDALRRANLELASTLETLNRAQEELVGNEKLAALGSLVAGVAHELNTPIGNSLMAASTLVDLTHAFNRSYGDGLTRSTLERYVSDAGKAGDILVRNLYRAADLITSFKQVAVDQTSSQRRVFSLLDVVSEILLTLSPAIRKSLFSVKHDIPATLRMDSYPGPLGQVLANLINNALIHGFEGRDRGTITITAQAMPDGWLELCVRDDGVGIPSEHLKRIYDPFFTTKLGAGGSGLGLNITHNIVTGILGGRIQVNSEPDVGTSFILSLPVIAPQMPREDKTVLPVPESMSSPSLD</sequence>
<dbReference type="InterPro" id="IPR052162">
    <property type="entry name" value="Sensor_kinase/Photoreceptor"/>
</dbReference>
<dbReference type="SMART" id="SM00086">
    <property type="entry name" value="PAC"/>
    <property type="match status" value="3"/>
</dbReference>
<evidence type="ECO:0000259" key="10">
    <source>
        <dbReference type="PROSITE" id="PS50112"/>
    </source>
</evidence>
<dbReference type="InterPro" id="IPR003594">
    <property type="entry name" value="HATPase_dom"/>
</dbReference>
<comment type="subcellular location">
    <subcellularLocation>
        <location evidence="2">Membrane</location>
    </subcellularLocation>
</comment>
<keyword evidence="5" id="KW-0808">Transferase</keyword>
<feature type="coiled-coil region" evidence="7">
    <location>
        <begin position="776"/>
        <end position="821"/>
    </location>
</feature>
<feature type="domain" description="PAS" evidence="10">
    <location>
        <begin position="394"/>
        <end position="419"/>
    </location>
</feature>
<dbReference type="InterPro" id="IPR003018">
    <property type="entry name" value="GAF"/>
</dbReference>
<evidence type="ECO:0000313" key="12">
    <source>
        <dbReference type="EMBL" id="MFC3109562.1"/>
    </source>
</evidence>
<keyword evidence="13" id="KW-1185">Reference proteome</keyword>
<keyword evidence="8" id="KW-1133">Transmembrane helix</keyword>
<dbReference type="Pfam" id="PF13426">
    <property type="entry name" value="PAS_9"/>
    <property type="match status" value="2"/>
</dbReference>
<evidence type="ECO:0000256" key="4">
    <source>
        <dbReference type="ARBA" id="ARBA00022553"/>
    </source>
</evidence>
<evidence type="ECO:0000256" key="5">
    <source>
        <dbReference type="ARBA" id="ARBA00022679"/>
    </source>
</evidence>
<evidence type="ECO:0000256" key="7">
    <source>
        <dbReference type="SAM" id="Coils"/>
    </source>
</evidence>
<dbReference type="Pfam" id="PF02518">
    <property type="entry name" value="HATPase_c"/>
    <property type="match status" value="1"/>
</dbReference>
<name>A0ABV7F710_9BURK</name>
<dbReference type="Pfam" id="PF01590">
    <property type="entry name" value="GAF"/>
    <property type="match status" value="1"/>
</dbReference>
<dbReference type="CDD" id="cd00082">
    <property type="entry name" value="HisKA"/>
    <property type="match status" value="1"/>
</dbReference>
<dbReference type="SUPFAM" id="SSF55874">
    <property type="entry name" value="ATPase domain of HSP90 chaperone/DNA topoisomerase II/histidine kinase"/>
    <property type="match status" value="1"/>
</dbReference>
<dbReference type="InterPro" id="IPR001610">
    <property type="entry name" value="PAC"/>
</dbReference>
<dbReference type="Pfam" id="PF00672">
    <property type="entry name" value="HAMP"/>
    <property type="match status" value="1"/>
</dbReference>
<dbReference type="SMART" id="SM00304">
    <property type="entry name" value="HAMP"/>
    <property type="match status" value="1"/>
</dbReference>
<dbReference type="InterPro" id="IPR003661">
    <property type="entry name" value="HisK_dim/P_dom"/>
</dbReference>
<dbReference type="Gene3D" id="6.10.340.10">
    <property type="match status" value="1"/>
</dbReference>
<dbReference type="InterPro" id="IPR005467">
    <property type="entry name" value="His_kinase_dom"/>
</dbReference>
<dbReference type="PRINTS" id="PR00344">
    <property type="entry name" value="BCTRLSENSOR"/>
</dbReference>
<keyword evidence="7" id="KW-0175">Coiled coil</keyword>
<accession>A0ABV7F710</accession>
<dbReference type="CDD" id="cd00130">
    <property type="entry name" value="PAS"/>
    <property type="match status" value="3"/>
</dbReference>
<dbReference type="PROSITE" id="PS50885">
    <property type="entry name" value="HAMP"/>
    <property type="match status" value="1"/>
</dbReference>
<dbReference type="Proteomes" id="UP001595530">
    <property type="component" value="Unassembled WGS sequence"/>
</dbReference>
<feature type="transmembrane region" description="Helical" evidence="8">
    <location>
        <begin position="144"/>
        <end position="166"/>
    </location>
</feature>
<dbReference type="Gene3D" id="1.10.287.130">
    <property type="match status" value="1"/>
</dbReference>
<dbReference type="Gene3D" id="3.30.450.40">
    <property type="match status" value="1"/>
</dbReference>
<dbReference type="InterPro" id="IPR003660">
    <property type="entry name" value="HAMP_dom"/>
</dbReference>
<dbReference type="InterPro" id="IPR013767">
    <property type="entry name" value="PAS_fold"/>
</dbReference>
<comment type="caution">
    <text evidence="12">The sequence shown here is derived from an EMBL/GenBank/DDBJ whole genome shotgun (WGS) entry which is preliminary data.</text>
</comment>
<comment type="catalytic activity">
    <reaction evidence="1">
        <text>ATP + protein L-histidine = ADP + protein N-phospho-L-histidine.</text>
        <dbReference type="EC" id="2.7.13.3"/>
    </reaction>
</comment>
<dbReference type="EC" id="2.7.13.3" evidence="3"/>